<dbReference type="Proteomes" id="UP000193087">
    <property type="component" value="Unassembled WGS sequence"/>
</dbReference>
<dbReference type="GeneID" id="93495187"/>
<protein>
    <submittedName>
        <fullName evidence="1">Uncharacterized protein</fullName>
    </submittedName>
</protein>
<dbReference type="RefSeq" id="WP_085250150.1">
    <property type="nucleotide sequence ID" value="NZ_CAJMWJ010000001.1"/>
</dbReference>
<dbReference type="EMBL" id="LQPQ01000060">
    <property type="protein sequence ID" value="ORW81345.1"/>
    <property type="molecule type" value="Genomic_DNA"/>
</dbReference>
<proteinExistence type="predicted"/>
<evidence type="ECO:0000313" key="2">
    <source>
        <dbReference type="Proteomes" id="UP000193087"/>
    </source>
</evidence>
<reference evidence="1 2" key="1">
    <citation type="submission" date="2016-01" db="EMBL/GenBank/DDBJ databases">
        <title>The new phylogeny of the genus Mycobacterium.</title>
        <authorList>
            <person name="Tarcisio F."/>
            <person name="Conor M."/>
            <person name="Antonella G."/>
            <person name="Elisabetta G."/>
            <person name="Giulia F.S."/>
            <person name="Sara T."/>
            <person name="Anna F."/>
            <person name="Clotilde B."/>
            <person name="Roberto B."/>
            <person name="Veronica D.S."/>
            <person name="Fabio R."/>
            <person name="Monica P."/>
            <person name="Olivier J."/>
            <person name="Enrico T."/>
            <person name="Nicola S."/>
        </authorList>
    </citation>
    <scope>NUCLEOTIDE SEQUENCE [LARGE SCALE GENOMIC DNA]</scope>
    <source>
        <strain evidence="1 2">DSM 45176</strain>
    </source>
</reference>
<evidence type="ECO:0000313" key="1">
    <source>
        <dbReference type="EMBL" id="ORW81345.1"/>
    </source>
</evidence>
<name>A0A1X2CZJ0_9MYCO</name>
<keyword evidence="2" id="KW-1185">Reference proteome</keyword>
<comment type="caution">
    <text evidence="1">The sequence shown here is derived from an EMBL/GenBank/DDBJ whole genome shotgun (WGS) entry which is preliminary data.</text>
</comment>
<sequence>MDTQSTRLAAVCHGRCREDVADGDHNRHHSGRTIALTDNTRLTAPSTVATTRPSRSHLDASIAGAHSRGYKQYDLIVISILCFTIIHRRCYGAVSTVMQRTTASNS</sequence>
<accession>A0A1X2CZJ0</accession>
<organism evidence="1 2">
    <name type="scientific">Mycobacterium riyadhense</name>
    <dbReference type="NCBI Taxonomy" id="486698"/>
    <lineage>
        <taxon>Bacteria</taxon>
        <taxon>Bacillati</taxon>
        <taxon>Actinomycetota</taxon>
        <taxon>Actinomycetes</taxon>
        <taxon>Mycobacteriales</taxon>
        <taxon>Mycobacteriaceae</taxon>
        <taxon>Mycobacterium</taxon>
    </lineage>
</organism>
<gene>
    <name evidence="1" type="ORF">AWC22_16830</name>
</gene>
<dbReference type="AlphaFoldDB" id="A0A1X2CZJ0"/>